<dbReference type="AlphaFoldDB" id="A0A0L0ES52"/>
<reference evidence="2" key="1">
    <citation type="submission" date="2015-07" db="EMBL/GenBank/DDBJ databases">
        <title>Draft genome sequence of a Pseudoalteromonas rubra strain, OCN096, isolated from Kaneohe Bay, Oahu, Hawaii.</title>
        <authorList>
            <person name="Beurmann S."/>
            <person name="Ushijima B."/>
            <person name="Belcaid M."/>
            <person name="Callahan S.M."/>
            <person name="Aeby G.S."/>
        </authorList>
    </citation>
    <scope>NUCLEOTIDE SEQUENCE [LARGE SCALE GENOMIC DNA]</scope>
    <source>
        <strain evidence="2">OCN096</strain>
    </source>
</reference>
<organism evidence="1 2">
    <name type="scientific">Pseudoalteromonas rubra</name>
    <dbReference type="NCBI Taxonomy" id="43658"/>
    <lineage>
        <taxon>Bacteria</taxon>
        <taxon>Pseudomonadati</taxon>
        <taxon>Pseudomonadota</taxon>
        <taxon>Gammaproteobacteria</taxon>
        <taxon>Alteromonadales</taxon>
        <taxon>Pseudoalteromonadaceae</taxon>
        <taxon>Pseudoalteromonas</taxon>
    </lineage>
</organism>
<evidence type="ECO:0000313" key="2">
    <source>
        <dbReference type="Proteomes" id="UP000036850"/>
    </source>
</evidence>
<name>A0A0L0ES52_9GAMM</name>
<dbReference type="PATRIC" id="fig|43658.6.peg.345"/>
<protein>
    <submittedName>
        <fullName evidence="1">Uncharacterized protein</fullName>
    </submittedName>
</protein>
<sequence length="395" mass="43020">MIQADSNGQIRGRFLIPGNVPVGSKDVRFIGAKDSMGQARYTGNATIRSETVRRINSIVTVRYDPLAQTFTLPERRFIAAVELWFKKTGKEAVRVQIRETELGIPNQTVLAEATLEQGDIKLGGEPTLFEFTPVSLNAGEEYAIVVLTDGDEHEVAIAELGKFDSDSGWVTSQPYQVGVLLSSSNASTWTPHQNRDLAFRLKAARFTQTESQVALGEVALDGHTDLLALAVAERPGSDTQLQLEFSGESTGTFSLQELQSVRLANKATETINVSARLTGTATQSPVLFESVQAALGTVAEQADYVTRAIPCEVDGSLKVSFEAQLPGVAKVTVLIEQGDSWLEVPLKSTQASDEGWQLCHYQLDSLTERSARVKLLLSGSHTERPRVRALRAFSI</sequence>
<gene>
    <name evidence="1" type="ORF">AC626_11625</name>
</gene>
<evidence type="ECO:0000313" key="1">
    <source>
        <dbReference type="EMBL" id="KNC67307.1"/>
    </source>
</evidence>
<comment type="caution">
    <text evidence="1">The sequence shown here is derived from an EMBL/GenBank/DDBJ whole genome shotgun (WGS) entry which is preliminary data.</text>
</comment>
<dbReference type="OrthoDB" id="6301006at2"/>
<dbReference type="Proteomes" id="UP000036850">
    <property type="component" value="Unassembled WGS sequence"/>
</dbReference>
<dbReference type="EMBL" id="LFZX01000078">
    <property type="protein sequence ID" value="KNC67307.1"/>
    <property type="molecule type" value="Genomic_DNA"/>
</dbReference>
<accession>A0A0L0ES52</accession>
<proteinExistence type="predicted"/>